<accession>A0ABZ3J771</accession>
<evidence type="ECO:0000259" key="7">
    <source>
        <dbReference type="Pfam" id="PF05140"/>
    </source>
</evidence>
<evidence type="ECO:0000313" key="8">
    <source>
        <dbReference type="EMBL" id="XFO73737.1"/>
    </source>
</evidence>
<dbReference type="PANTHER" id="PTHR31566">
    <property type="entry name" value="CYTOCHROME C BIOGENESIS PROTEIN CCS1, CHLOROPLASTIC"/>
    <property type="match status" value="1"/>
</dbReference>
<keyword evidence="4 6" id="KW-1133">Transmembrane helix</keyword>
<keyword evidence="3" id="KW-0201">Cytochrome c-type biogenesis</keyword>
<protein>
    <submittedName>
        <fullName evidence="8">Cytochrome c biogenesis protein Ccs1</fullName>
    </submittedName>
</protein>
<feature type="transmembrane region" description="Helical" evidence="6">
    <location>
        <begin position="291"/>
        <end position="309"/>
    </location>
</feature>
<name>A0ABZ3J771_SPOA4</name>
<proteinExistence type="predicted"/>
<feature type="transmembrane region" description="Helical" evidence="6">
    <location>
        <begin position="77"/>
        <end position="103"/>
    </location>
</feature>
<dbReference type="Proteomes" id="UP000216052">
    <property type="component" value="Chromosome"/>
</dbReference>
<evidence type="ECO:0000256" key="5">
    <source>
        <dbReference type="ARBA" id="ARBA00023136"/>
    </source>
</evidence>
<evidence type="ECO:0000256" key="4">
    <source>
        <dbReference type="ARBA" id="ARBA00022989"/>
    </source>
</evidence>
<comment type="subcellular location">
    <subcellularLocation>
        <location evidence="1">Membrane</location>
        <topology evidence="1">Multi-pass membrane protein</topology>
    </subcellularLocation>
</comment>
<reference evidence="8" key="1">
    <citation type="submission" date="2024-05" db="EMBL/GenBank/DDBJ databases">
        <title>Isolation and characterization of Sporomusa carbonis sp. nov., a carboxydotrophic hydrogenogen in the genus of Sporomusa isolated from a charcoal burning pile.</title>
        <authorList>
            <person name="Boeer T."/>
            <person name="Rosenbaum F."/>
            <person name="Eysell L."/>
            <person name="Mueller V."/>
            <person name="Daniel R."/>
            <person name="Poehlein A."/>
        </authorList>
    </citation>
    <scope>NUCLEOTIDE SEQUENCE [LARGE SCALE GENOMIC DNA]</scope>
    <source>
        <strain evidence="8">DSM 3132</strain>
    </source>
</reference>
<dbReference type="EMBL" id="CP155571">
    <property type="protein sequence ID" value="XFO73737.1"/>
    <property type="molecule type" value="Genomic_DNA"/>
</dbReference>
<dbReference type="PANTHER" id="PTHR31566:SF5">
    <property type="entry name" value="RESB-LIKE DOMAIN-CONTAINING PROTEIN"/>
    <property type="match status" value="1"/>
</dbReference>
<gene>
    <name evidence="8" type="primary">ccs1_2</name>
    <name evidence="8" type="ORF">SPACI_038440</name>
</gene>
<sequence length="328" mass="36460">MNFFKSFKSMQTGFGLLLLISLVASFIDLSNSAFSYYHFSFYALVLLFVLNLAIYIVNKIKKIRQLLKTRADSRASLYRGLGQHISLLAVHAGIALLFIGNIVDVSLGYNMRLEMNPGETITLPASDILVKLEDFSIDYYNDGSPSQYTSKILVTGKDNKEEHYTITVNHPFEMSGAKMYQEGYGWNLNVEIGDSSKSEKFLVKPGDEVTLGENHSKIEISRYVPNFVPGKIREQGGSGNPAVIYFIPQKNITGAAKLGEKVKIGESEYLTFLDKQAFTVLKVKTSPGMPLVESGGALLVIGIVLVFWFRNHQAVRFNAADKDVANND</sequence>
<keyword evidence="2 6" id="KW-0812">Transmembrane</keyword>
<evidence type="ECO:0000256" key="3">
    <source>
        <dbReference type="ARBA" id="ARBA00022748"/>
    </source>
</evidence>
<dbReference type="RefSeq" id="WP_093796076.1">
    <property type="nucleotide sequence ID" value="NZ_CP155571.1"/>
</dbReference>
<evidence type="ECO:0000313" key="9">
    <source>
        <dbReference type="Proteomes" id="UP000216052"/>
    </source>
</evidence>
<evidence type="ECO:0000256" key="1">
    <source>
        <dbReference type="ARBA" id="ARBA00004141"/>
    </source>
</evidence>
<evidence type="ECO:0000256" key="6">
    <source>
        <dbReference type="SAM" id="Phobius"/>
    </source>
</evidence>
<dbReference type="InterPro" id="IPR007816">
    <property type="entry name" value="ResB-like_domain"/>
</dbReference>
<keyword evidence="5 6" id="KW-0472">Membrane</keyword>
<evidence type="ECO:0000256" key="2">
    <source>
        <dbReference type="ARBA" id="ARBA00022692"/>
    </source>
</evidence>
<organism evidence="8 9">
    <name type="scientific">Sporomusa acidovorans (strain ATCC 49682 / DSM 3132 / Mol)</name>
    <dbReference type="NCBI Taxonomy" id="1123286"/>
    <lineage>
        <taxon>Bacteria</taxon>
        <taxon>Bacillati</taxon>
        <taxon>Bacillota</taxon>
        <taxon>Negativicutes</taxon>
        <taxon>Selenomonadales</taxon>
        <taxon>Sporomusaceae</taxon>
        <taxon>Sporomusa</taxon>
    </lineage>
</organism>
<feature type="transmembrane region" description="Helical" evidence="6">
    <location>
        <begin position="36"/>
        <end position="57"/>
    </location>
</feature>
<dbReference type="InterPro" id="IPR023494">
    <property type="entry name" value="Cyt_c_bgen_Ccs1/CcsB/ResB"/>
</dbReference>
<feature type="domain" description="ResB-like" evidence="7">
    <location>
        <begin position="79"/>
        <end position="197"/>
    </location>
</feature>
<keyword evidence="9" id="KW-1185">Reference proteome</keyword>
<dbReference type="Pfam" id="PF05140">
    <property type="entry name" value="ResB"/>
    <property type="match status" value="1"/>
</dbReference>